<reference evidence="1" key="1">
    <citation type="submission" date="2022-04" db="EMBL/GenBank/DDBJ databases">
        <title>Whole genome sequence of Sphaerotilus sp. FB-5.</title>
        <authorList>
            <person name="Takeda M."/>
            <person name="Narihara S."/>
            <person name="Akimoto M."/>
            <person name="Akimoto R."/>
            <person name="Nishiyashiki S."/>
            <person name="Murakami T."/>
        </authorList>
    </citation>
    <scope>NUCLEOTIDE SEQUENCE</scope>
    <source>
        <strain evidence="1">FB-5</strain>
    </source>
</reference>
<name>A0ABN6PT83_9BURK</name>
<dbReference type="Proteomes" id="UP001057498">
    <property type="component" value="Chromosome"/>
</dbReference>
<evidence type="ECO:0008006" key="3">
    <source>
        <dbReference type="Google" id="ProtNLM"/>
    </source>
</evidence>
<keyword evidence="2" id="KW-1185">Reference proteome</keyword>
<proteinExistence type="predicted"/>
<dbReference type="EMBL" id="AP025730">
    <property type="protein sequence ID" value="BDI07293.1"/>
    <property type="molecule type" value="Genomic_DNA"/>
</dbReference>
<gene>
    <name evidence="1" type="ORF">CATMQ487_42630</name>
</gene>
<evidence type="ECO:0000313" key="2">
    <source>
        <dbReference type="Proteomes" id="UP001057498"/>
    </source>
</evidence>
<evidence type="ECO:0000313" key="1">
    <source>
        <dbReference type="EMBL" id="BDI07293.1"/>
    </source>
</evidence>
<sequence length="149" mass="16584">MTTQDSDAHAIASFRKFYLLLPRGNDLSLLILKLHLLVEEQVRAFVDERLQNKNALTRAKLECHQAICLAEAISSEEINGNIWEAARKLNSLRNHIAHNLELTGVIDRMNHISQLLGVSKGATHIEGKGPGDFAVENFTFVGLTQGHFS</sequence>
<accession>A0ABN6PT83</accession>
<organism evidence="1 2">
    <name type="scientific">Sphaerotilus microaerophilus</name>
    <dbReference type="NCBI Taxonomy" id="2914710"/>
    <lineage>
        <taxon>Bacteria</taxon>
        <taxon>Pseudomonadati</taxon>
        <taxon>Pseudomonadota</taxon>
        <taxon>Betaproteobacteria</taxon>
        <taxon>Burkholderiales</taxon>
        <taxon>Sphaerotilaceae</taxon>
        <taxon>Sphaerotilus</taxon>
    </lineage>
</organism>
<protein>
    <recommendedName>
        <fullName evidence="3">Apea-like HEPN domain-containing protein</fullName>
    </recommendedName>
</protein>
<dbReference type="RefSeq" id="WP_251970500.1">
    <property type="nucleotide sequence ID" value="NZ_AP025730.1"/>
</dbReference>